<feature type="transmembrane region" description="Helical" evidence="1">
    <location>
        <begin position="110"/>
        <end position="134"/>
    </location>
</feature>
<dbReference type="SUPFAM" id="SSF52096">
    <property type="entry name" value="ClpP/crotonase"/>
    <property type="match status" value="1"/>
</dbReference>
<dbReference type="VEuPathDB" id="FungiDB:AMAG_00313"/>
<reference evidence="3" key="2">
    <citation type="submission" date="2009-11" db="EMBL/GenBank/DDBJ databases">
        <title>The Genome Sequence of Allomyces macrogynus strain ATCC 38327.</title>
        <authorList>
            <consortium name="The Broad Institute Genome Sequencing Platform"/>
            <person name="Russ C."/>
            <person name="Cuomo C."/>
            <person name="Shea T."/>
            <person name="Young S.K."/>
            <person name="Zeng Q."/>
            <person name="Koehrsen M."/>
            <person name="Haas B."/>
            <person name="Borodovsky M."/>
            <person name="Guigo R."/>
            <person name="Alvarado L."/>
            <person name="Berlin A."/>
            <person name="Borenstein D."/>
            <person name="Chen Z."/>
            <person name="Engels R."/>
            <person name="Freedman E."/>
            <person name="Gellesch M."/>
            <person name="Goldberg J."/>
            <person name="Griggs A."/>
            <person name="Gujja S."/>
            <person name="Heiman D."/>
            <person name="Hepburn T."/>
            <person name="Howarth C."/>
            <person name="Jen D."/>
            <person name="Larson L."/>
            <person name="Lewis B."/>
            <person name="Mehta T."/>
            <person name="Park D."/>
            <person name="Pearson M."/>
            <person name="Roberts A."/>
            <person name="Saif S."/>
            <person name="Shenoy N."/>
            <person name="Sisk P."/>
            <person name="Stolte C."/>
            <person name="Sykes S."/>
            <person name="Walk T."/>
            <person name="White J."/>
            <person name="Yandava C."/>
            <person name="Burger G."/>
            <person name="Gray M.W."/>
            <person name="Holland P.W.H."/>
            <person name="King N."/>
            <person name="Lang F.B.F."/>
            <person name="Roger A.J."/>
            <person name="Ruiz-Trillo I."/>
            <person name="Lander E."/>
            <person name="Nusbaum C."/>
        </authorList>
    </citation>
    <scope>NUCLEOTIDE SEQUENCE [LARGE SCALE GENOMIC DNA]</scope>
    <source>
        <strain evidence="3">ATCC 38327</strain>
    </source>
</reference>
<name>A0A0L0RW07_ALLM3</name>
<dbReference type="STRING" id="578462.A0A0L0RW07"/>
<dbReference type="PANTHER" id="PTHR11941:SF75">
    <property type="entry name" value="ENOYL-COA HYDRATASE_ISOMERASE FAMILY PROTEIN"/>
    <property type="match status" value="1"/>
</dbReference>
<dbReference type="OMA" id="HGEFYVE"/>
<dbReference type="Gene3D" id="3.90.226.10">
    <property type="entry name" value="2-enoyl-CoA Hydratase, Chain A, domain 1"/>
    <property type="match status" value="1"/>
</dbReference>
<dbReference type="OrthoDB" id="1696280at2759"/>
<evidence type="ECO:0000313" key="3">
    <source>
        <dbReference type="Proteomes" id="UP000054350"/>
    </source>
</evidence>
<dbReference type="Proteomes" id="UP000054350">
    <property type="component" value="Unassembled WGS sequence"/>
</dbReference>
<dbReference type="AlphaFoldDB" id="A0A0L0RW07"/>
<dbReference type="EMBL" id="GG745328">
    <property type="protein sequence ID" value="KNE54334.1"/>
    <property type="molecule type" value="Genomic_DNA"/>
</dbReference>
<dbReference type="InterPro" id="IPR029045">
    <property type="entry name" value="ClpP/crotonase-like_dom_sf"/>
</dbReference>
<keyword evidence="1" id="KW-0472">Membrane</keyword>
<dbReference type="GO" id="GO:0006635">
    <property type="term" value="P:fatty acid beta-oxidation"/>
    <property type="evidence" value="ECO:0007669"/>
    <property type="project" value="TreeGrafter"/>
</dbReference>
<sequence length="258" mass="28194">MSTDFVPISFPRNSAEPAVKLTKAGDVFTLTMTATPDNRFNPTFVKSINDALDVVEDWALKSHRGKPCALITTSDSDKFYSNGLDIVYLFQSSDTWFVADQFLQLLKRVLLFPVITVAAVNGHAFAGGLLFALCHDYRILRADKGLLSLNEIDLPSSLLPGMAWIPRAKLPPTTVHPLIFGPKRYGGQAAVDAGLVDAIAPADQLLTVANKWAEKGAPKVAHAGPIVSELKKDMYADVVAKLEIRTEVDVRKKMQAKM</sequence>
<organism evidence="2 3">
    <name type="scientific">Allomyces macrogynus (strain ATCC 38327)</name>
    <name type="common">Allomyces javanicus var. macrogynus</name>
    <dbReference type="NCBI Taxonomy" id="578462"/>
    <lineage>
        <taxon>Eukaryota</taxon>
        <taxon>Fungi</taxon>
        <taxon>Fungi incertae sedis</taxon>
        <taxon>Blastocladiomycota</taxon>
        <taxon>Blastocladiomycetes</taxon>
        <taxon>Blastocladiales</taxon>
        <taxon>Blastocladiaceae</taxon>
        <taxon>Allomyces</taxon>
    </lineage>
</organism>
<dbReference type="PANTHER" id="PTHR11941">
    <property type="entry name" value="ENOYL-COA HYDRATASE-RELATED"/>
    <property type="match status" value="1"/>
</dbReference>
<proteinExistence type="predicted"/>
<protein>
    <submittedName>
        <fullName evidence="2">Enoyl-CoA hydratase</fullName>
    </submittedName>
</protein>
<dbReference type="GO" id="GO:0004165">
    <property type="term" value="F:delta(3)-delta(2)-enoyl-CoA isomerase activity"/>
    <property type="evidence" value="ECO:0007669"/>
    <property type="project" value="TreeGrafter"/>
</dbReference>
<dbReference type="CDD" id="cd06558">
    <property type="entry name" value="crotonase-like"/>
    <property type="match status" value="1"/>
</dbReference>
<reference evidence="2 3" key="1">
    <citation type="submission" date="2009-11" db="EMBL/GenBank/DDBJ databases">
        <title>Annotation of Allomyces macrogynus ATCC 38327.</title>
        <authorList>
            <consortium name="The Broad Institute Genome Sequencing Platform"/>
            <person name="Russ C."/>
            <person name="Cuomo C."/>
            <person name="Burger G."/>
            <person name="Gray M.W."/>
            <person name="Holland P.W.H."/>
            <person name="King N."/>
            <person name="Lang F.B.F."/>
            <person name="Roger A.J."/>
            <person name="Ruiz-Trillo I."/>
            <person name="Young S.K."/>
            <person name="Zeng Q."/>
            <person name="Gargeya S."/>
            <person name="Fitzgerald M."/>
            <person name="Haas B."/>
            <person name="Abouelleil A."/>
            <person name="Alvarado L."/>
            <person name="Arachchi H.M."/>
            <person name="Berlin A."/>
            <person name="Chapman S.B."/>
            <person name="Gearin G."/>
            <person name="Goldberg J."/>
            <person name="Griggs A."/>
            <person name="Gujja S."/>
            <person name="Hansen M."/>
            <person name="Heiman D."/>
            <person name="Howarth C."/>
            <person name="Larimer J."/>
            <person name="Lui A."/>
            <person name="MacDonald P.J.P."/>
            <person name="McCowen C."/>
            <person name="Montmayeur A."/>
            <person name="Murphy C."/>
            <person name="Neiman D."/>
            <person name="Pearson M."/>
            <person name="Priest M."/>
            <person name="Roberts A."/>
            <person name="Saif S."/>
            <person name="Shea T."/>
            <person name="Sisk P."/>
            <person name="Stolte C."/>
            <person name="Sykes S."/>
            <person name="Wortman J."/>
            <person name="Nusbaum C."/>
            <person name="Birren B."/>
        </authorList>
    </citation>
    <scope>NUCLEOTIDE SEQUENCE [LARGE SCALE GENOMIC DNA]</scope>
    <source>
        <strain evidence="2 3">ATCC 38327</strain>
    </source>
</reference>
<gene>
    <name evidence="2" type="ORF">AMAG_00313</name>
</gene>
<accession>A0A0L0RW07</accession>
<dbReference type="Pfam" id="PF00378">
    <property type="entry name" value="ECH_1"/>
    <property type="match status" value="1"/>
</dbReference>
<keyword evidence="1" id="KW-1133">Transmembrane helix</keyword>
<dbReference type="InterPro" id="IPR001753">
    <property type="entry name" value="Enoyl-CoA_hydra/iso"/>
</dbReference>
<dbReference type="GO" id="GO:0005777">
    <property type="term" value="C:peroxisome"/>
    <property type="evidence" value="ECO:0007669"/>
    <property type="project" value="TreeGrafter"/>
</dbReference>
<keyword evidence="3" id="KW-1185">Reference proteome</keyword>
<evidence type="ECO:0000313" key="2">
    <source>
        <dbReference type="EMBL" id="KNE54334.1"/>
    </source>
</evidence>
<keyword evidence="1" id="KW-0812">Transmembrane</keyword>
<dbReference type="eggNOG" id="ENOG502S297">
    <property type="taxonomic scope" value="Eukaryota"/>
</dbReference>
<evidence type="ECO:0000256" key="1">
    <source>
        <dbReference type="SAM" id="Phobius"/>
    </source>
</evidence>